<protein>
    <recommendedName>
        <fullName evidence="4">Ankyrin repeat protein</fullName>
    </recommendedName>
</protein>
<evidence type="ECO:0000256" key="1">
    <source>
        <dbReference type="SAM" id="MobiDB-lite"/>
    </source>
</evidence>
<dbReference type="OrthoDB" id="5654093at2"/>
<reference evidence="2 3" key="1">
    <citation type="submission" date="2018-06" db="EMBL/GenBank/DDBJ databases">
        <authorList>
            <consortium name="Pathogen Informatics"/>
            <person name="Doyle S."/>
        </authorList>
    </citation>
    <scope>NUCLEOTIDE SEQUENCE [LARGE SCALE GENOMIC DNA]</scope>
    <source>
        <strain evidence="2 3">NCTC13292</strain>
    </source>
</reference>
<evidence type="ECO:0000313" key="2">
    <source>
        <dbReference type="EMBL" id="STX40768.1"/>
    </source>
</evidence>
<feature type="region of interest" description="Disordered" evidence="1">
    <location>
        <begin position="1164"/>
        <end position="1187"/>
    </location>
</feature>
<dbReference type="AlphaFoldDB" id="A0A378J0C5"/>
<evidence type="ECO:0000313" key="3">
    <source>
        <dbReference type="Proteomes" id="UP000254677"/>
    </source>
</evidence>
<name>A0A378J0C5_9GAMM</name>
<sequence>MFDSTTIHQELSTRIKSLREAFEARNDASLSLKDKVINADSLKTLERLETLLANDQESSADYLMKALPQFFAENWTRINEGKAVPYTAQPDSGVTRLLCDLATWVVNEKNTAEINTGKPRKNIELVGVIHVLMPTVSTESVVETYPDLYPTYDPTTQRWQDVDIHKILKTHIISGKGFYLLPVHLLTELDVSSSSANSLSNPYYDYKIPGNMTLVVAAEYNRFAEHSSLAKELLEAKTNYETALSDKSNLLGHLRELNRQLYFNSVHGVGKEENAGQGAYAAITRFMEYYNALGELKAKIPASIKQEIDKLLELASDWTKNLNATENLETCLATRRQGSENAIRGHEIELSAISISGESKAKLIEGLEKTFNTARSDFISALSALDSKEATGFKGMMKSEGELTSPKAIKPYEGSENVEIGAALIKELNIQIAIKNKADLPLIITLTPNEIREVCTDDVLNQINGCFETVEELVIFCIETPPAKLEALLNALALKIGPKLLTHPQDFASLLISLDSERSQIVVKAFDSQLPQLMTKSNRRVEGLSDLICSLSPEQSTIVLSSELLKKELPGILRTIRDLRSLFRNIEPEQHPAVYEACKDQIPQLIKTVNDFAAVFKILGPVQFISVYDACKDQILQLIKSVQNLAEVLHCLDPKQCAEILSSEKLKSQLPTVESSQELVDAFKGLSPEQFTPVYEVVYKDKIPGLIQSSQDLFTLLKFLSPEKCVEILSNETMKSRLSDNSNLPIYFNIILQRLDETRRSALYEAFKAKLPQWITRVHELFEVMSYLSEDQQTSLYNDCKNIIPRLIKSDYDLRRAISRLSLDQCNEVLSDKELKTRLPQLIHSVQDLYRVLQELPLEKHPLIYRIYKDHIPQLIKSAKDLYIVITMLSTEQCTEVLSSEHVKKQLPQWFESSYNFLEDLKLLTQDKRTAVYSACKDQAPHLIKSAEDFRNVLEFLSPDQRTEVNNACKNLVPQLIKSAKDFRDILEFLSPEQRTTVYEANHEQVHNQVKSEQDLSDILEYLSDNSRNAVNARETLKKQLRGFDQLLVDLQTKKREFDQYKQTKASEATEKLHTNLLDARKAYLSNPKNSSAFKRRCDVAISGARGDLQNYSEWRDILAKLGLALVSAGIIPACLALYKRGTTGSWDFRVFRTSSEDKLDEIKKEVANQPDEIKTQQPNESPDNKP</sequence>
<organism evidence="2 3">
    <name type="scientific">Legionella donaldsonii</name>
    <dbReference type="NCBI Taxonomy" id="45060"/>
    <lineage>
        <taxon>Bacteria</taxon>
        <taxon>Pseudomonadati</taxon>
        <taxon>Pseudomonadota</taxon>
        <taxon>Gammaproteobacteria</taxon>
        <taxon>Legionellales</taxon>
        <taxon>Legionellaceae</taxon>
        <taxon>Legionella</taxon>
    </lineage>
</organism>
<accession>A0A378J0C5</accession>
<dbReference type="EMBL" id="UGOA01000001">
    <property type="protein sequence ID" value="STX40768.1"/>
    <property type="molecule type" value="Genomic_DNA"/>
</dbReference>
<dbReference type="Proteomes" id="UP000254677">
    <property type="component" value="Unassembled WGS sequence"/>
</dbReference>
<dbReference type="RefSeq" id="WP_115220336.1">
    <property type="nucleotide sequence ID" value="NZ_UGOA01000001.1"/>
</dbReference>
<feature type="compositionally biased region" description="Polar residues" evidence="1">
    <location>
        <begin position="1176"/>
        <end position="1187"/>
    </location>
</feature>
<evidence type="ECO:0008006" key="4">
    <source>
        <dbReference type="Google" id="ProtNLM"/>
    </source>
</evidence>
<keyword evidence="3" id="KW-1185">Reference proteome</keyword>
<proteinExistence type="predicted"/>
<gene>
    <name evidence="2" type="ORF">NCTC13292_00488</name>
</gene>
<feature type="compositionally biased region" description="Basic and acidic residues" evidence="1">
    <location>
        <begin position="1164"/>
        <end position="1175"/>
    </location>
</feature>